<evidence type="ECO:0000259" key="2">
    <source>
        <dbReference type="Pfam" id="PF08239"/>
    </source>
</evidence>
<keyword evidence="1" id="KW-0732">Signal</keyword>
<protein>
    <submittedName>
        <fullName evidence="3">SH3 domain-containing protein</fullName>
    </submittedName>
</protein>
<evidence type="ECO:0000256" key="1">
    <source>
        <dbReference type="SAM" id="SignalP"/>
    </source>
</evidence>
<feature type="domain" description="SH3b" evidence="2">
    <location>
        <begin position="37"/>
        <end position="87"/>
    </location>
</feature>
<dbReference type="RefSeq" id="WP_084577794.1">
    <property type="nucleotide sequence ID" value="NZ_CP155572.1"/>
</dbReference>
<dbReference type="AlphaFoldDB" id="A0A1W2EDX3"/>
<feature type="signal peptide" evidence="1">
    <location>
        <begin position="1"/>
        <end position="26"/>
    </location>
</feature>
<dbReference type="OrthoDB" id="1684187at2"/>
<dbReference type="InterPro" id="IPR003646">
    <property type="entry name" value="SH3-like_bac-type"/>
</dbReference>
<feature type="chain" id="PRO_5012145054" evidence="1">
    <location>
        <begin position="27"/>
        <end position="98"/>
    </location>
</feature>
<dbReference type="EMBL" id="FWXI01000023">
    <property type="protein sequence ID" value="SMD07950.1"/>
    <property type="molecule type" value="Genomic_DNA"/>
</dbReference>
<sequence>MKKRKFTFVIAILAALAICLSLPAHAVFTAVTNTDKVKLFAEPTPTSPIVEVLKLGDVVKIYKKSPDGEFWEVEHKGNHGWIILKFLSPKDHRYSTEA</sequence>
<gene>
    <name evidence="3" type="ORF">SAMN04488500_12365</name>
</gene>
<organism evidence="3 4">
    <name type="scientific">Sporomusa malonica</name>
    <dbReference type="NCBI Taxonomy" id="112901"/>
    <lineage>
        <taxon>Bacteria</taxon>
        <taxon>Bacillati</taxon>
        <taxon>Bacillota</taxon>
        <taxon>Negativicutes</taxon>
        <taxon>Selenomonadales</taxon>
        <taxon>Sporomusaceae</taxon>
        <taxon>Sporomusa</taxon>
    </lineage>
</organism>
<evidence type="ECO:0000313" key="3">
    <source>
        <dbReference type="EMBL" id="SMD07950.1"/>
    </source>
</evidence>
<dbReference type="Gene3D" id="2.30.30.40">
    <property type="entry name" value="SH3 Domains"/>
    <property type="match status" value="1"/>
</dbReference>
<dbReference type="Pfam" id="PF08239">
    <property type="entry name" value="SH3_3"/>
    <property type="match status" value="1"/>
</dbReference>
<dbReference type="Proteomes" id="UP000192738">
    <property type="component" value="Unassembled WGS sequence"/>
</dbReference>
<proteinExistence type="predicted"/>
<name>A0A1W2EDX3_9FIRM</name>
<accession>A0A1W2EDX3</accession>
<dbReference type="SUPFAM" id="SSF50044">
    <property type="entry name" value="SH3-domain"/>
    <property type="match status" value="1"/>
</dbReference>
<evidence type="ECO:0000313" key="4">
    <source>
        <dbReference type="Proteomes" id="UP000192738"/>
    </source>
</evidence>
<reference evidence="3 4" key="1">
    <citation type="submission" date="2017-04" db="EMBL/GenBank/DDBJ databases">
        <authorList>
            <person name="Afonso C.L."/>
            <person name="Miller P.J."/>
            <person name="Scott M.A."/>
            <person name="Spackman E."/>
            <person name="Goraichik I."/>
            <person name="Dimitrov K.M."/>
            <person name="Suarez D.L."/>
            <person name="Swayne D.E."/>
        </authorList>
    </citation>
    <scope>NUCLEOTIDE SEQUENCE [LARGE SCALE GENOMIC DNA]</scope>
    <source>
        <strain evidence="3 4">DSM 5090</strain>
    </source>
</reference>
<keyword evidence="4" id="KW-1185">Reference proteome</keyword>
<dbReference type="InterPro" id="IPR036028">
    <property type="entry name" value="SH3-like_dom_sf"/>
</dbReference>